<dbReference type="Pfam" id="PF13520">
    <property type="entry name" value="AA_permease_2"/>
    <property type="match status" value="1"/>
</dbReference>
<evidence type="ECO:0000256" key="9">
    <source>
        <dbReference type="SAM" id="MobiDB-lite"/>
    </source>
</evidence>
<dbReference type="InterPro" id="IPR050367">
    <property type="entry name" value="APC_superfamily"/>
</dbReference>
<dbReference type="GO" id="GO:0005886">
    <property type="term" value="C:plasma membrane"/>
    <property type="evidence" value="ECO:0007669"/>
    <property type="project" value="UniProtKB-SubCell"/>
</dbReference>
<evidence type="ECO:0000256" key="7">
    <source>
        <dbReference type="ARBA" id="ARBA00023136"/>
    </source>
</evidence>
<feature type="transmembrane region" description="Helical" evidence="10">
    <location>
        <begin position="352"/>
        <end position="373"/>
    </location>
</feature>
<keyword evidence="7 10" id="KW-0472">Membrane</keyword>
<feature type="transmembrane region" description="Helical" evidence="10">
    <location>
        <begin position="227"/>
        <end position="248"/>
    </location>
</feature>
<dbReference type="OrthoDB" id="3185104at2"/>
<comment type="subcellular location">
    <subcellularLocation>
        <location evidence="1">Cell membrane</location>
        <topology evidence="1">Multi-pass membrane protein</topology>
    </subcellularLocation>
</comment>
<feature type="transmembrane region" description="Helical" evidence="10">
    <location>
        <begin position="320"/>
        <end position="340"/>
    </location>
</feature>
<dbReference type="PANTHER" id="PTHR42770:SF18">
    <property type="entry name" value="ARGININE_AGMATINE ANTIPORTER"/>
    <property type="match status" value="1"/>
</dbReference>
<keyword evidence="6 10" id="KW-1133">Transmembrane helix</keyword>
<reference evidence="12" key="1">
    <citation type="submission" date="2017-09" db="EMBL/GenBank/DDBJ databases">
        <title>Luteimonas liuhanmingii sp.nov., isolated from the intestinal contents of Tibetan Plateau Pika in Yushu, Qinghai Province, China.</title>
        <authorList>
            <person name="Gui Z."/>
        </authorList>
    </citation>
    <scope>NUCLEOTIDE SEQUENCE [LARGE SCALE GENOMIC DNA]</scope>
    <source>
        <strain evidence="12">100111</strain>
    </source>
</reference>
<feature type="transmembrane region" description="Helical" evidence="10">
    <location>
        <begin position="7"/>
        <end position="29"/>
    </location>
</feature>
<dbReference type="PANTHER" id="PTHR42770">
    <property type="entry name" value="AMINO ACID TRANSPORTER-RELATED"/>
    <property type="match status" value="1"/>
</dbReference>
<dbReference type="EMBL" id="CP023406">
    <property type="protein sequence ID" value="ATD67304.1"/>
    <property type="molecule type" value="Genomic_DNA"/>
</dbReference>
<feature type="region of interest" description="Disordered" evidence="9">
    <location>
        <begin position="441"/>
        <end position="468"/>
    </location>
</feature>
<gene>
    <name evidence="11" type="ORF">CNR27_07500</name>
</gene>
<dbReference type="PIRSF" id="PIRSF006060">
    <property type="entry name" value="AA_transporter"/>
    <property type="match status" value="1"/>
</dbReference>
<evidence type="ECO:0000313" key="12">
    <source>
        <dbReference type="Proteomes" id="UP000218968"/>
    </source>
</evidence>
<organism evidence="11 12">
    <name type="scientific">Luteimonas chenhongjianii</name>
    <dbReference type="NCBI Taxonomy" id="2006110"/>
    <lineage>
        <taxon>Bacteria</taxon>
        <taxon>Pseudomonadati</taxon>
        <taxon>Pseudomonadota</taxon>
        <taxon>Gammaproteobacteria</taxon>
        <taxon>Lysobacterales</taxon>
        <taxon>Lysobacteraceae</taxon>
        <taxon>Luteimonas</taxon>
    </lineage>
</organism>
<comment type="similarity">
    <text evidence="2">Belongs to the amino acid-polyamine-organocation (APC) superfamily. Basic amino acid/polyamine antiporter (APA) (TC 2.A.3.2) family.</text>
</comment>
<dbReference type="GO" id="GO:0022857">
    <property type="term" value="F:transmembrane transporter activity"/>
    <property type="evidence" value="ECO:0007669"/>
    <property type="project" value="InterPro"/>
</dbReference>
<evidence type="ECO:0000256" key="2">
    <source>
        <dbReference type="ARBA" id="ARBA00008220"/>
    </source>
</evidence>
<feature type="transmembrane region" description="Helical" evidence="10">
    <location>
        <begin position="152"/>
        <end position="171"/>
    </location>
</feature>
<keyword evidence="4" id="KW-1003">Cell membrane</keyword>
<keyword evidence="5 10" id="KW-0812">Transmembrane</keyword>
<comment type="function">
    <text evidence="8">Major component of the acid-resistance (AR) system allowing enteric pathogens to survive the acidic environment in the stomach. Exchanges extracellular arginine for its intracellular decarboxylation product agmatine (Agm) thereby expelling intracellular protons. Probably undergoes several conformational states in order to translocate the substrate across the membrane; keeps the substrate accessible to only 1 side of the membrane at a time by opening and closing 3 membrane-internal gates.</text>
</comment>
<evidence type="ECO:0000256" key="8">
    <source>
        <dbReference type="ARBA" id="ARBA00045636"/>
    </source>
</evidence>
<dbReference type="Proteomes" id="UP000218968">
    <property type="component" value="Chromosome"/>
</dbReference>
<dbReference type="RefSeq" id="WP_096297626.1">
    <property type="nucleotide sequence ID" value="NZ_CP023406.1"/>
</dbReference>
<feature type="transmembrane region" description="Helical" evidence="10">
    <location>
        <begin position="385"/>
        <end position="403"/>
    </location>
</feature>
<evidence type="ECO:0000256" key="1">
    <source>
        <dbReference type="ARBA" id="ARBA00004651"/>
    </source>
</evidence>
<evidence type="ECO:0000313" key="11">
    <source>
        <dbReference type="EMBL" id="ATD67304.1"/>
    </source>
</evidence>
<dbReference type="NCBIfam" id="NF007929">
    <property type="entry name" value="PRK10644.1"/>
    <property type="match status" value="1"/>
</dbReference>
<keyword evidence="12" id="KW-1185">Reference proteome</keyword>
<evidence type="ECO:0000256" key="3">
    <source>
        <dbReference type="ARBA" id="ARBA00021069"/>
    </source>
</evidence>
<feature type="transmembrane region" description="Helical" evidence="10">
    <location>
        <begin position="191"/>
        <end position="215"/>
    </location>
</feature>
<feature type="transmembrane region" description="Helical" evidence="10">
    <location>
        <begin position="90"/>
        <end position="114"/>
    </location>
</feature>
<protein>
    <recommendedName>
        <fullName evidence="3">Arginine/agmatine antiporter</fullName>
    </recommendedName>
</protein>
<proteinExistence type="inferred from homology"/>
<feature type="transmembrane region" description="Helical" evidence="10">
    <location>
        <begin position="409"/>
        <end position="427"/>
    </location>
</feature>
<evidence type="ECO:0000256" key="10">
    <source>
        <dbReference type="SAM" id="Phobius"/>
    </source>
</evidence>
<feature type="transmembrane region" description="Helical" evidence="10">
    <location>
        <begin position="41"/>
        <end position="59"/>
    </location>
</feature>
<accession>A0A290XDR6</accession>
<dbReference type="InterPro" id="IPR002293">
    <property type="entry name" value="AA/rel_permease1"/>
</dbReference>
<dbReference type="KEGG" id="lum:CNR27_07500"/>
<dbReference type="Gene3D" id="1.20.1740.10">
    <property type="entry name" value="Amino acid/polyamine transporter I"/>
    <property type="match status" value="1"/>
</dbReference>
<feature type="transmembrane region" description="Helical" evidence="10">
    <location>
        <begin position="120"/>
        <end position="140"/>
    </location>
</feature>
<dbReference type="AlphaFoldDB" id="A0A290XDR6"/>
<evidence type="ECO:0000256" key="6">
    <source>
        <dbReference type="ARBA" id="ARBA00022989"/>
    </source>
</evidence>
<sequence>MATNGKKISLIGATFLVAGNMMGSGVFLLPSSLAAIGSASIWGWLITTAGSLLLAFVFAKLGQIAPKAGGPYAYARDWLGPYMGFQTNTIYWFANWIGNVAIPIAAVGYFSYFFPVLSHPLPRCIAVLALTWAFTFANVIGPRFVTRVQTVTTSFALVPILGIAIFGWFYFDPNTFTSAYNVSGKSDFSAISSAAALTLWAFIGVESASVTAAVVENPERNVARATLGGVFIAAVCYIASSAVIMGIVPNGKLQLSDAPFALAAADAFGGWAGGLVSICAFIGAAGSLGGWILITAQSAKAAADDGLFPAVFKKANKDDVPVKGVYIVAILMTIAVLVTAGSKTATDQFNTITSAAVILTLLPYIYSCVACYFEVERTHTTAHTGLYWWMTSTTVIYCLWAVYGSAGDVVKYGFLFVLFITVFYPFFAAERRQARLAASSPALQPAPAARAPAPAPTSATTPSRPSTN</sequence>
<name>A0A290XDR6_9GAMM</name>
<evidence type="ECO:0000256" key="5">
    <source>
        <dbReference type="ARBA" id="ARBA00022692"/>
    </source>
</evidence>
<feature type="transmembrane region" description="Helical" evidence="10">
    <location>
        <begin position="268"/>
        <end position="294"/>
    </location>
</feature>
<evidence type="ECO:0000256" key="4">
    <source>
        <dbReference type="ARBA" id="ARBA00022475"/>
    </source>
</evidence>